<evidence type="ECO:0000256" key="4">
    <source>
        <dbReference type="ARBA" id="ARBA00022801"/>
    </source>
</evidence>
<keyword evidence="3 8" id="KW-0812">Transmembrane</keyword>
<comment type="subcellular location">
    <subcellularLocation>
        <location evidence="1">Membrane</location>
        <topology evidence="1">Multi-pass membrane protein</topology>
    </subcellularLocation>
</comment>
<dbReference type="GO" id="GO:0046514">
    <property type="term" value="P:ceramide catabolic process"/>
    <property type="evidence" value="ECO:0007669"/>
    <property type="project" value="TreeGrafter"/>
</dbReference>
<dbReference type="EMBL" id="LGRX02022864">
    <property type="protein sequence ID" value="KAK3255056.1"/>
    <property type="molecule type" value="Genomic_DNA"/>
</dbReference>
<feature type="transmembrane region" description="Helical" evidence="8">
    <location>
        <begin position="47"/>
        <end position="68"/>
    </location>
</feature>
<evidence type="ECO:0000313" key="9">
    <source>
        <dbReference type="EMBL" id="KAK3255056.1"/>
    </source>
</evidence>
<dbReference type="AlphaFoldDB" id="A0AAE0F8K7"/>
<dbReference type="InterPro" id="IPR008901">
    <property type="entry name" value="ACER"/>
</dbReference>
<dbReference type="PANTHER" id="PTHR46139:SF3">
    <property type="entry name" value="ALKALINE CERAMIDASE"/>
    <property type="match status" value="1"/>
</dbReference>
<evidence type="ECO:0000256" key="1">
    <source>
        <dbReference type="ARBA" id="ARBA00004141"/>
    </source>
</evidence>
<feature type="transmembrane region" description="Helical" evidence="8">
    <location>
        <begin position="131"/>
        <end position="146"/>
    </location>
</feature>
<comment type="cofactor">
    <cofactor evidence="7">
        <name>Zn(2+)</name>
        <dbReference type="ChEBI" id="CHEBI:29105"/>
    </cofactor>
</comment>
<comment type="similarity">
    <text evidence="2">Belongs to the alkaline ceramidase family.</text>
</comment>
<reference evidence="9 10" key="1">
    <citation type="journal article" date="2015" name="Genome Biol. Evol.">
        <title>Comparative Genomics of a Bacterivorous Green Alga Reveals Evolutionary Causalities and Consequences of Phago-Mixotrophic Mode of Nutrition.</title>
        <authorList>
            <person name="Burns J.A."/>
            <person name="Paasch A."/>
            <person name="Narechania A."/>
            <person name="Kim E."/>
        </authorList>
    </citation>
    <scope>NUCLEOTIDE SEQUENCE [LARGE SCALE GENOMIC DNA]</scope>
    <source>
        <strain evidence="9 10">PLY_AMNH</strain>
    </source>
</reference>
<feature type="transmembrane region" description="Helical" evidence="8">
    <location>
        <begin position="74"/>
        <end position="96"/>
    </location>
</feature>
<evidence type="ECO:0000256" key="3">
    <source>
        <dbReference type="ARBA" id="ARBA00022692"/>
    </source>
</evidence>
<dbReference type="GO" id="GO:0046872">
    <property type="term" value="F:metal ion binding"/>
    <property type="evidence" value="ECO:0007669"/>
    <property type="project" value="UniProtKB-KW"/>
</dbReference>
<dbReference type="Pfam" id="PF05875">
    <property type="entry name" value="Ceramidase"/>
    <property type="match status" value="1"/>
</dbReference>
<evidence type="ECO:0000256" key="2">
    <source>
        <dbReference type="ARBA" id="ARBA00009780"/>
    </source>
</evidence>
<comment type="caution">
    <text evidence="9">The sequence shown here is derived from an EMBL/GenBank/DDBJ whole genome shotgun (WGS) entry which is preliminary data.</text>
</comment>
<feature type="transmembrane region" description="Helical" evidence="8">
    <location>
        <begin position="158"/>
        <end position="175"/>
    </location>
</feature>
<dbReference type="GO" id="GO:0016020">
    <property type="term" value="C:membrane"/>
    <property type="evidence" value="ECO:0007669"/>
    <property type="project" value="UniProtKB-SubCell"/>
</dbReference>
<feature type="transmembrane region" description="Helical" evidence="8">
    <location>
        <begin position="23"/>
        <end position="40"/>
    </location>
</feature>
<dbReference type="Proteomes" id="UP001190700">
    <property type="component" value="Unassembled WGS sequence"/>
</dbReference>
<feature type="binding site" evidence="7">
    <location>
        <position position="69"/>
    </location>
    <ligand>
        <name>Zn(2+)</name>
        <dbReference type="ChEBI" id="CHEBI:29105"/>
        <note>catalytic</note>
    </ligand>
</feature>
<evidence type="ECO:0000256" key="5">
    <source>
        <dbReference type="ARBA" id="ARBA00022989"/>
    </source>
</evidence>
<dbReference type="GO" id="GO:0016811">
    <property type="term" value="F:hydrolase activity, acting on carbon-nitrogen (but not peptide) bonds, in linear amides"/>
    <property type="evidence" value="ECO:0007669"/>
    <property type="project" value="InterPro"/>
</dbReference>
<accession>A0AAE0F8K7</accession>
<keyword evidence="7" id="KW-0479">Metal-binding</keyword>
<feature type="binding site" evidence="7">
    <location>
        <position position="191"/>
    </location>
    <ligand>
        <name>Zn(2+)</name>
        <dbReference type="ChEBI" id="CHEBI:29105"/>
        <note>catalytic</note>
    </ligand>
</feature>
<evidence type="ECO:0000256" key="6">
    <source>
        <dbReference type="ARBA" id="ARBA00023136"/>
    </source>
</evidence>
<evidence type="ECO:0000313" key="10">
    <source>
        <dbReference type="Proteomes" id="UP001190700"/>
    </source>
</evidence>
<organism evidence="9 10">
    <name type="scientific">Cymbomonas tetramitiformis</name>
    <dbReference type="NCBI Taxonomy" id="36881"/>
    <lineage>
        <taxon>Eukaryota</taxon>
        <taxon>Viridiplantae</taxon>
        <taxon>Chlorophyta</taxon>
        <taxon>Pyramimonadophyceae</taxon>
        <taxon>Pyramimonadales</taxon>
        <taxon>Pyramimonadaceae</taxon>
        <taxon>Cymbomonas</taxon>
    </lineage>
</organism>
<proteinExistence type="inferred from homology"/>
<keyword evidence="7" id="KW-0862">Zinc</keyword>
<keyword evidence="5 8" id="KW-1133">Transmembrane helix</keyword>
<keyword evidence="10" id="KW-1185">Reference proteome</keyword>
<sequence length="233" mass="26405">MPDNCFCELPREGLIRQPSDSSSNLFFGVVGFVILGLYSGKQFASNFTLTAAMSGLGCLFICSGSAYYHASLTFTGQFLDNIGMFLVLIPFFIYTLQKLNLLDKDHFWQLYTPILAVVIVVELYVPSIRRYIFGLFIVVLLGFEFYRIHKTPGTDKTYLITGLVVFLMAYAVWYLDLDKIICDPKSWMQGHAIWHALSATAVFLVYKHYELSATEDKENEEAPHSFEPLKAVA</sequence>
<evidence type="ECO:0000256" key="7">
    <source>
        <dbReference type="PIRSR" id="PIRSR608901-2"/>
    </source>
</evidence>
<gene>
    <name evidence="9" type="ORF">CYMTET_35747</name>
</gene>
<evidence type="ECO:0000256" key="8">
    <source>
        <dbReference type="SAM" id="Phobius"/>
    </source>
</evidence>
<dbReference type="PANTHER" id="PTHR46139">
    <property type="entry name" value="ALKALINE CERAMIDASE"/>
    <property type="match status" value="1"/>
</dbReference>
<keyword evidence="6 8" id="KW-0472">Membrane</keyword>
<feature type="transmembrane region" description="Helical" evidence="8">
    <location>
        <begin position="108"/>
        <end position="125"/>
    </location>
</feature>
<keyword evidence="4" id="KW-0378">Hydrolase</keyword>
<protein>
    <recommendedName>
        <fullName evidence="11">Ceramidase</fullName>
    </recommendedName>
</protein>
<evidence type="ECO:0008006" key="11">
    <source>
        <dbReference type="Google" id="ProtNLM"/>
    </source>
</evidence>
<name>A0AAE0F8K7_9CHLO</name>
<feature type="binding site" evidence="7">
    <location>
        <position position="195"/>
    </location>
    <ligand>
        <name>Zn(2+)</name>
        <dbReference type="ChEBI" id="CHEBI:29105"/>
        <note>catalytic</note>
    </ligand>
</feature>